<dbReference type="Proteomes" id="UP000293902">
    <property type="component" value="Chromosome"/>
</dbReference>
<reference evidence="1 4" key="2">
    <citation type="submission" date="2019-02" db="EMBL/GenBank/DDBJ databases">
        <title>Complete genome sequence of Desulfobacter hydrogenophilus AcRS1.</title>
        <authorList>
            <person name="Marietou A."/>
            <person name="Lund M.B."/>
            <person name="Marshall I.P.G."/>
            <person name="Schreiber L."/>
            <person name="Jorgensen B."/>
        </authorList>
    </citation>
    <scope>NUCLEOTIDE SEQUENCE [LARGE SCALE GENOMIC DNA]</scope>
    <source>
        <strain evidence="1 4">AcRS1</strain>
    </source>
</reference>
<dbReference type="Pfam" id="PF03692">
    <property type="entry name" value="CxxCxxCC"/>
    <property type="match status" value="1"/>
</dbReference>
<sequence>MLTPEDIFDCKLCGECCKGFGGTYVDEKDIRKICNYIQADPDTFVENYCDMSGSRPVLTRGENGSCIFFDPQKQCTIHPVKPYMCRAWPFIKALINHPENWDIMANSCPGMKKGVPPGDISRIAIMEKEKLDRAFKR</sequence>
<gene>
    <name evidence="2" type="ORF">DO021_04840</name>
    <name evidence="1" type="ORF">EYB58_01105</name>
</gene>
<dbReference type="InterPro" id="IPR005358">
    <property type="entry name" value="Puta_zinc/iron-chelating_dom"/>
</dbReference>
<reference evidence="2 3" key="1">
    <citation type="submission" date="2018-06" db="EMBL/GenBank/DDBJ databases">
        <title>Complete Genome Sequence of Desulfobacter hydrogenophilus (DSM3380).</title>
        <authorList>
            <person name="Marietou A."/>
            <person name="Schreiber L."/>
            <person name="Marshall I."/>
            <person name="Jorgensen B."/>
        </authorList>
    </citation>
    <scope>NUCLEOTIDE SEQUENCE [LARGE SCALE GENOMIC DNA]</scope>
    <source>
        <strain evidence="2 3">DSM 3380</strain>
    </source>
</reference>
<protein>
    <submittedName>
        <fullName evidence="2">YkgJ family cysteine cluster protein</fullName>
    </submittedName>
</protein>
<dbReference type="PANTHER" id="PTHR35866">
    <property type="entry name" value="PUTATIVE-RELATED"/>
    <property type="match status" value="1"/>
</dbReference>
<dbReference type="EMBL" id="CP036313">
    <property type="protein sequence ID" value="QBH11643.1"/>
    <property type="molecule type" value="Genomic_DNA"/>
</dbReference>
<proteinExistence type="predicted"/>
<dbReference type="OrthoDB" id="9810361at2"/>
<evidence type="ECO:0000313" key="4">
    <source>
        <dbReference type="Proteomes" id="UP000293902"/>
    </source>
</evidence>
<name>A0A328FFS1_9BACT</name>
<dbReference type="PANTHER" id="PTHR35866:SF1">
    <property type="entry name" value="YKGJ FAMILY CYSTEINE CLUSTER PROTEIN"/>
    <property type="match status" value="1"/>
</dbReference>
<dbReference type="RefSeq" id="WP_111954270.1">
    <property type="nucleotide sequence ID" value="NZ_CP036313.1"/>
</dbReference>
<evidence type="ECO:0000313" key="1">
    <source>
        <dbReference type="EMBL" id="QBH11643.1"/>
    </source>
</evidence>
<evidence type="ECO:0000313" key="3">
    <source>
        <dbReference type="Proteomes" id="UP000248798"/>
    </source>
</evidence>
<accession>A0A328FFS1</accession>
<keyword evidence="4" id="KW-1185">Reference proteome</keyword>
<evidence type="ECO:0000313" key="2">
    <source>
        <dbReference type="EMBL" id="RAM03189.1"/>
    </source>
</evidence>
<organism evidence="2 3">
    <name type="scientific">Desulfobacter hydrogenophilus</name>
    <dbReference type="NCBI Taxonomy" id="2291"/>
    <lineage>
        <taxon>Bacteria</taxon>
        <taxon>Pseudomonadati</taxon>
        <taxon>Thermodesulfobacteriota</taxon>
        <taxon>Desulfobacteria</taxon>
        <taxon>Desulfobacterales</taxon>
        <taxon>Desulfobacteraceae</taxon>
        <taxon>Desulfobacter</taxon>
    </lineage>
</organism>
<dbReference type="Proteomes" id="UP000248798">
    <property type="component" value="Unassembled WGS sequence"/>
</dbReference>
<dbReference type="AlphaFoldDB" id="A0A328FFS1"/>
<dbReference type="EMBL" id="QLNI01000007">
    <property type="protein sequence ID" value="RAM03189.1"/>
    <property type="molecule type" value="Genomic_DNA"/>
</dbReference>